<dbReference type="AlphaFoldDB" id="A0A0C3B0S4"/>
<dbReference type="InParanoid" id="A0A0C3B0S4"/>
<dbReference type="EMBL" id="KN822004">
    <property type="protein sequence ID" value="KIM70867.1"/>
    <property type="molecule type" value="Genomic_DNA"/>
</dbReference>
<name>A0A0C3B0S4_9AGAM</name>
<dbReference type="HOGENOM" id="CLU_2360964_0_0_1"/>
<dbReference type="Proteomes" id="UP000053989">
    <property type="component" value="Unassembled WGS sequence"/>
</dbReference>
<reference evidence="2" key="2">
    <citation type="submission" date="2015-01" db="EMBL/GenBank/DDBJ databases">
        <title>Evolutionary Origins and Diversification of the Mycorrhizal Mutualists.</title>
        <authorList>
            <consortium name="DOE Joint Genome Institute"/>
            <consortium name="Mycorrhizal Genomics Consortium"/>
            <person name="Kohler A."/>
            <person name="Kuo A."/>
            <person name="Nagy L.G."/>
            <person name="Floudas D."/>
            <person name="Copeland A."/>
            <person name="Barry K.W."/>
            <person name="Cichocki N."/>
            <person name="Veneault-Fourrey C."/>
            <person name="LaButti K."/>
            <person name="Lindquist E.A."/>
            <person name="Lipzen A."/>
            <person name="Lundell T."/>
            <person name="Morin E."/>
            <person name="Murat C."/>
            <person name="Riley R."/>
            <person name="Ohm R."/>
            <person name="Sun H."/>
            <person name="Tunlid A."/>
            <person name="Henrissat B."/>
            <person name="Grigoriev I.V."/>
            <person name="Hibbett D.S."/>
            <person name="Martin F."/>
        </authorList>
    </citation>
    <scope>NUCLEOTIDE SEQUENCE [LARGE SCALE GENOMIC DNA]</scope>
    <source>
        <strain evidence="2">Foug A</strain>
    </source>
</reference>
<reference evidence="1 2" key="1">
    <citation type="submission" date="2014-04" db="EMBL/GenBank/DDBJ databases">
        <authorList>
            <consortium name="DOE Joint Genome Institute"/>
            <person name="Kuo A."/>
            <person name="Kohler A."/>
            <person name="Nagy L.G."/>
            <person name="Floudas D."/>
            <person name="Copeland A."/>
            <person name="Barry K.W."/>
            <person name="Cichocki N."/>
            <person name="Veneault-Fourrey C."/>
            <person name="LaButti K."/>
            <person name="Lindquist E.A."/>
            <person name="Lipzen A."/>
            <person name="Lundell T."/>
            <person name="Morin E."/>
            <person name="Murat C."/>
            <person name="Sun H."/>
            <person name="Tunlid A."/>
            <person name="Henrissat B."/>
            <person name="Grigoriev I.V."/>
            <person name="Hibbett D.S."/>
            <person name="Martin F."/>
            <person name="Nordberg H.P."/>
            <person name="Cantor M.N."/>
            <person name="Hua S.X."/>
        </authorList>
    </citation>
    <scope>NUCLEOTIDE SEQUENCE [LARGE SCALE GENOMIC DNA]</scope>
    <source>
        <strain evidence="1 2">Foug A</strain>
    </source>
</reference>
<keyword evidence="2" id="KW-1185">Reference proteome</keyword>
<proteinExistence type="predicted"/>
<evidence type="ECO:0000313" key="2">
    <source>
        <dbReference type="Proteomes" id="UP000053989"/>
    </source>
</evidence>
<evidence type="ECO:0000313" key="1">
    <source>
        <dbReference type="EMBL" id="KIM70867.1"/>
    </source>
</evidence>
<gene>
    <name evidence="1" type="ORF">SCLCIDRAFT_173624</name>
</gene>
<accession>A0A0C3B0S4</accession>
<sequence>MSFRRWKISIPPLLMVFENFADHGCERVITKFRLAHPTGVLLAYVRVDEKWRGKQQANLSLPTCTLSLCHKTWYQVPPHGSMANGAPDSYGIHVCG</sequence>
<organism evidence="1 2">
    <name type="scientific">Scleroderma citrinum Foug A</name>
    <dbReference type="NCBI Taxonomy" id="1036808"/>
    <lineage>
        <taxon>Eukaryota</taxon>
        <taxon>Fungi</taxon>
        <taxon>Dikarya</taxon>
        <taxon>Basidiomycota</taxon>
        <taxon>Agaricomycotina</taxon>
        <taxon>Agaricomycetes</taxon>
        <taxon>Agaricomycetidae</taxon>
        <taxon>Boletales</taxon>
        <taxon>Sclerodermatineae</taxon>
        <taxon>Sclerodermataceae</taxon>
        <taxon>Scleroderma</taxon>
    </lineage>
</organism>
<protein>
    <submittedName>
        <fullName evidence="1">Uncharacterized protein</fullName>
    </submittedName>
</protein>